<evidence type="ECO:0000313" key="2">
    <source>
        <dbReference type="Proteomes" id="UP000621447"/>
    </source>
</evidence>
<sequence>MLNRTSPLRVEINPWTLDHTLTEVMQLRGAYVAAMGTVETILTELAIRASKHQAYAGIRARFPSRRPDRLKYLTSVCNSVGPLTPYRGLVLGIIHRFENGLVLRDIEAHGRMQVITGPGDDASIKLEDYSAAGEFIQFRQDQYTLKTMRLRVYRATRLSRSVDMLYGRLDELLPAITGEFQDTTPLA</sequence>
<reference evidence="1 2" key="1">
    <citation type="submission" date="2020-06" db="EMBL/GenBank/DDBJ databases">
        <title>Sphingomonas hominis sp. nov., a member of the Sphingomonas, isolated from the hair of a 22-year-old girl.</title>
        <authorList>
            <person name="Zhang D.-F."/>
            <person name="Cui X.-W."/>
        </authorList>
    </citation>
    <scope>NUCLEOTIDE SEQUENCE [LARGE SCALE GENOMIC DNA]</scope>
    <source>
        <strain evidence="1 2">HHU CXW</strain>
    </source>
</reference>
<gene>
    <name evidence="1" type="ORF">HRV97_14405</name>
</gene>
<proteinExistence type="predicted"/>
<evidence type="ECO:0000313" key="1">
    <source>
        <dbReference type="EMBL" id="NTS66347.1"/>
    </source>
</evidence>
<accession>A0ABX2JPG6</accession>
<dbReference type="Proteomes" id="UP000621447">
    <property type="component" value="Unassembled WGS sequence"/>
</dbReference>
<organism evidence="1 2">
    <name type="scientific">Sphingomonas hominis</name>
    <dbReference type="NCBI Taxonomy" id="2741495"/>
    <lineage>
        <taxon>Bacteria</taxon>
        <taxon>Pseudomonadati</taxon>
        <taxon>Pseudomonadota</taxon>
        <taxon>Alphaproteobacteria</taxon>
        <taxon>Sphingomonadales</taxon>
        <taxon>Sphingomonadaceae</taxon>
        <taxon>Sphingomonas</taxon>
    </lineage>
</organism>
<dbReference type="RefSeq" id="WP_174194966.1">
    <property type="nucleotide sequence ID" value="NZ_JABULH010000006.1"/>
</dbReference>
<keyword evidence="2" id="KW-1185">Reference proteome</keyword>
<comment type="caution">
    <text evidence="1">The sequence shown here is derived from an EMBL/GenBank/DDBJ whole genome shotgun (WGS) entry which is preliminary data.</text>
</comment>
<protein>
    <submittedName>
        <fullName evidence="1">Uncharacterized protein</fullName>
    </submittedName>
</protein>
<name>A0ABX2JPG6_9SPHN</name>
<dbReference type="EMBL" id="JABULH010000006">
    <property type="protein sequence ID" value="NTS66347.1"/>
    <property type="molecule type" value="Genomic_DNA"/>
</dbReference>